<accession>A0A4S8JLQ4</accession>
<reference evidence="1 2" key="1">
    <citation type="journal article" date="2019" name="Nat. Plants">
        <title>Genome sequencing of Musa balbisiana reveals subgenome evolution and function divergence in polyploid bananas.</title>
        <authorList>
            <person name="Yao X."/>
        </authorList>
    </citation>
    <scope>NUCLEOTIDE SEQUENCE [LARGE SCALE GENOMIC DNA]</scope>
    <source>
        <strain evidence="2">cv. DH-PKW</strain>
        <tissue evidence="1">Leaves</tissue>
    </source>
</reference>
<sequence length="201" mass="22196">MVEEGVDQLLHMALVLAPNLSSRVKGEEWSNMMNKQVMVCLDITPCDRGYLPATLGFMSHIPLFTTAVSRIQPDNDMKGGLAHEAPVNAGFEEDQHTQPYPQNQGSHPPLCDSVSSGTLPIDTDMKNIKSWQWNLSSPCTGLQSIGRSRFSLKMVRNIIPYNFPATNLTHSFENSLDLTVANNGSFVLWTMGIDMIITSGQ</sequence>
<protein>
    <submittedName>
        <fullName evidence="1">Uncharacterized protein</fullName>
    </submittedName>
</protein>
<dbReference type="AlphaFoldDB" id="A0A4S8JLQ4"/>
<organism evidence="1 2">
    <name type="scientific">Musa balbisiana</name>
    <name type="common">Banana</name>
    <dbReference type="NCBI Taxonomy" id="52838"/>
    <lineage>
        <taxon>Eukaryota</taxon>
        <taxon>Viridiplantae</taxon>
        <taxon>Streptophyta</taxon>
        <taxon>Embryophyta</taxon>
        <taxon>Tracheophyta</taxon>
        <taxon>Spermatophyta</taxon>
        <taxon>Magnoliopsida</taxon>
        <taxon>Liliopsida</taxon>
        <taxon>Zingiberales</taxon>
        <taxon>Musaceae</taxon>
        <taxon>Musa</taxon>
    </lineage>
</organism>
<gene>
    <name evidence="1" type="ORF">C4D60_Mb01t11200</name>
</gene>
<comment type="caution">
    <text evidence="1">The sequence shown here is derived from an EMBL/GenBank/DDBJ whole genome shotgun (WGS) entry which is preliminary data.</text>
</comment>
<evidence type="ECO:0000313" key="2">
    <source>
        <dbReference type="Proteomes" id="UP000317650"/>
    </source>
</evidence>
<evidence type="ECO:0000313" key="1">
    <source>
        <dbReference type="EMBL" id="THU63010.1"/>
    </source>
</evidence>
<dbReference type="EMBL" id="PYDT01000004">
    <property type="protein sequence ID" value="THU63010.1"/>
    <property type="molecule type" value="Genomic_DNA"/>
</dbReference>
<keyword evidence="2" id="KW-1185">Reference proteome</keyword>
<name>A0A4S8JLQ4_MUSBA</name>
<dbReference type="Proteomes" id="UP000317650">
    <property type="component" value="Chromosome 1"/>
</dbReference>
<proteinExistence type="predicted"/>